<keyword evidence="1" id="KW-0812">Transmembrane</keyword>
<dbReference type="Proteomes" id="UP000092321">
    <property type="component" value="Unassembled WGS sequence"/>
</dbReference>
<name>A0A1B7TDC0_9ASCO</name>
<feature type="transmembrane region" description="Helical" evidence="1">
    <location>
        <begin position="38"/>
        <end position="62"/>
    </location>
</feature>
<accession>A0A1B7TDC0</accession>
<protein>
    <submittedName>
        <fullName evidence="2">Uncharacterized protein</fullName>
    </submittedName>
</protein>
<dbReference type="AlphaFoldDB" id="A0A1B7TDC0"/>
<keyword evidence="1" id="KW-0472">Membrane</keyword>
<keyword evidence="3" id="KW-1185">Reference proteome</keyword>
<proteinExistence type="predicted"/>
<evidence type="ECO:0000313" key="3">
    <source>
        <dbReference type="Proteomes" id="UP000092321"/>
    </source>
</evidence>
<evidence type="ECO:0000313" key="2">
    <source>
        <dbReference type="EMBL" id="OBA26710.1"/>
    </source>
</evidence>
<reference evidence="3" key="1">
    <citation type="journal article" date="2016" name="Proc. Natl. Acad. Sci. U.S.A.">
        <title>Comparative genomics of biotechnologically important yeasts.</title>
        <authorList>
            <person name="Riley R."/>
            <person name="Haridas S."/>
            <person name="Wolfe K.H."/>
            <person name="Lopes M.R."/>
            <person name="Hittinger C.T."/>
            <person name="Goeker M."/>
            <person name="Salamov A.A."/>
            <person name="Wisecaver J.H."/>
            <person name="Long T.M."/>
            <person name="Calvey C.H."/>
            <person name="Aerts A.L."/>
            <person name="Barry K.W."/>
            <person name="Choi C."/>
            <person name="Clum A."/>
            <person name="Coughlan A.Y."/>
            <person name="Deshpande S."/>
            <person name="Douglass A.P."/>
            <person name="Hanson S.J."/>
            <person name="Klenk H.-P."/>
            <person name="LaButti K.M."/>
            <person name="Lapidus A."/>
            <person name="Lindquist E.A."/>
            <person name="Lipzen A.M."/>
            <person name="Meier-Kolthoff J.P."/>
            <person name="Ohm R.A."/>
            <person name="Otillar R.P."/>
            <person name="Pangilinan J.L."/>
            <person name="Peng Y."/>
            <person name="Rokas A."/>
            <person name="Rosa C.A."/>
            <person name="Scheuner C."/>
            <person name="Sibirny A.A."/>
            <person name="Slot J.C."/>
            <person name="Stielow J.B."/>
            <person name="Sun H."/>
            <person name="Kurtzman C.P."/>
            <person name="Blackwell M."/>
            <person name="Grigoriev I.V."/>
            <person name="Jeffries T.W."/>
        </authorList>
    </citation>
    <scope>NUCLEOTIDE SEQUENCE [LARGE SCALE GENOMIC DNA]</scope>
    <source>
        <strain evidence="3">NRRL Y-1626</strain>
    </source>
</reference>
<evidence type="ECO:0000256" key="1">
    <source>
        <dbReference type="SAM" id="Phobius"/>
    </source>
</evidence>
<sequence length="70" mass="8796">MFFFLFFLKILSRSFFFIPPFIPKKYNTICIAGVYVDFFYKITIPHLFFLNFFYFFFFINFVSKKKKKFF</sequence>
<keyword evidence="1" id="KW-1133">Transmembrane helix</keyword>
<dbReference type="EMBL" id="LXPE01000014">
    <property type="protein sequence ID" value="OBA26710.1"/>
    <property type="molecule type" value="Genomic_DNA"/>
</dbReference>
<comment type="caution">
    <text evidence="2">The sequence shown here is derived from an EMBL/GenBank/DDBJ whole genome shotgun (WGS) entry which is preliminary data.</text>
</comment>
<gene>
    <name evidence="2" type="ORF">HANVADRAFT_75530</name>
</gene>
<organism evidence="2 3">
    <name type="scientific">Hanseniaspora valbyensis NRRL Y-1626</name>
    <dbReference type="NCBI Taxonomy" id="766949"/>
    <lineage>
        <taxon>Eukaryota</taxon>
        <taxon>Fungi</taxon>
        <taxon>Dikarya</taxon>
        <taxon>Ascomycota</taxon>
        <taxon>Saccharomycotina</taxon>
        <taxon>Saccharomycetes</taxon>
        <taxon>Saccharomycodales</taxon>
        <taxon>Saccharomycodaceae</taxon>
        <taxon>Hanseniaspora</taxon>
    </lineage>
</organism>